<feature type="compositionally biased region" description="Basic and acidic residues" evidence="1">
    <location>
        <begin position="109"/>
        <end position="128"/>
    </location>
</feature>
<protein>
    <submittedName>
        <fullName evidence="2">Uncharacterized protein</fullName>
    </submittedName>
</protein>
<evidence type="ECO:0000313" key="2">
    <source>
        <dbReference type="Ensembl" id="ENSRNOP00000102059.1"/>
    </source>
</evidence>
<dbReference type="GeneTree" id="ENSGT00730000111107"/>
<reference evidence="2" key="1">
    <citation type="submission" date="2024-01" db="EMBL/GenBank/DDBJ databases">
        <title>GRCr8: a new rat reference genome assembly contstructed from accurate long reads and long range scaffolding.</title>
        <authorList>
            <person name="Doris P.A."/>
            <person name="Kalbfleisch T."/>
            <person name="Li K."/>
            <person name="Howe K."/>
            <person name="Wood J."/>
        </authorList>
    </citation>
    <scope>NUCLEOTIDE SEQUENCE [LARGE SCALE GENOMIC DNA]</scope>
    <source>
        <strain evidence="2">Brown Norway</strain>
    </source>
</reference>
<dbReference type="Ensembl" id="ENSRNOT00000130227.1">
    <property type="protein sequence ID" value="ENSRNOP00000102059.1"/>
    <property type="gene ID" value="ENSRNOG00000087436.1"/>
</dbReference>
<keyword evidence="3" id="KW-1185">Reference proteome</keyword>
<feature type="region of interest" description="Disordered" evidence="1">
    <location>
        <begin position="80"/>
        <end position="128"/>
    </location>
</feature>
<feature type="compositionally biased region" description="Gly residues" evidence="1">
    <location>
        <begin position="209"/>
        <end position="219"/>
    </location>
</feature>
<dbReference type="Proteomes" id="UP000002494">
    <property type="component" value="Chromosome 12"/>
</dbReference>
<sequence length="226" mass="24357">MNAAIYQELKSRTIPLITPRNSCFGFDGDSLCNCRDQRQLHCLNTETRSDKAQATEGQRRIRAPRIPAYENEYVKFFKNKPELPPGQCPDATTQVTPSRPDSGEAGLSKTDKCNLKEKRSQPQEKDAEALSRTLDKLFVGHSAQTPSAHHGPQATSLAAFHTPDSAATTKKAKKIKHLRKNLIGGGAAVTLPGREVQQRTAGEADMAQGSGGGAGGLGVGPVRLQE</sequence>
<proteinExistence type="predicted"/>
<evidence type="ECO:0000256" key="1">
    <source>
        <dbReference type="SAM" id="MobiDB-lite"/>
    </source>
</evidence>
<feature type="compositionally biased region" description="Polar residues" evidence="1">
    <location>
        <begin position="90"/>
        <end position="99"/>
    </location>
</feature>
<reference evidence="2" key="2">
    <citation type="submission" date="2025-08" db="UniProtKB">
        <authorList>
            <consortium name="Ensembl"/>
        </authorList>
    </citation>
    <scope>IDENTIFICATION</scope>
    <source>
        <strain evidence="2">Brown Norway</strain>
    </source>
</reference>
<evidence type="ECO:0000313" key="3">
    <source>
        <dbReference type="Proteomes" id="UP000002494"/>
    </source>
</evidence>
<reference evidence="2" key="3">
    <citation type="submission" date="2025-09" db="UniProtKB">
        <authorList>
            <consortium name="Ensembl"/>
        </authorList>
    </citation>
    <scope>IDENTIFICATION</scope>
    <source>
        <strain evidence="2">Brown Norway</strain>
    </source>
</reference>
<feature type="region of interest" description="Disordered" evidence="1">
    <location>
        <begin position="189"/>
        <end position="226"/>
    </location>
</feature>
<organism evidence="2 3">
    <name type="scientific">Rattus norvegicus</name>
    <name type="common">Rat</name>
    <dbReference type="NCBI Taxonomy" id="10116"/>
    <lineage>
        <taxon>Eukaryota</taxon>
        <taxon>Metazoa</taxon>
        <taxon>Chordata</taxon>
        <taxon>Craniata</taxon>
        <taxon>Vertebrata</taxon>
        <taxon>Euteleostomi</taxon>
        <taxon>Mammalia</taxon>
        <taxon>Eutheria</taxon>
        <taxon>Euarchontoglires</taxon>
        <taxon>Glires</taxon>
        <taxon>Rodentia</taxon>
        <taxon>Myomorpha</taxon>
        <taxon>Muroidea</taxon>
        <taxon>Muridae</taxon>
        <taxon>Murinae</taxon>
        <taxon>Rattus</taxon>
    </lineage>
</organism>
<accession>A0ABK0L185</accession>
<name>A0ABK0L185_RAT</name>
<gene>
    <name evidence="2" type="primary">Pym1-ps4</name>
</gene>